<dbReference type="RefSeq" id="WP_203905115.1">
    <property type="nucleotide sequence ID" value="NZ_BOPF01000053.1"/>
</dbReference>
<comment type="caution">
    <text evidence="6">The sequence shown here is derived from an EMBL/GenBank/DDBJ whole genome shotgun (WGS) entry which is preliminary data.</text>
</comment>
<dbReference type="EMBL" id="BOPF01000053">
    <property type="protein sequence ID" value="GIJ51724.1"/>
    <property type="molecule type" value="Genomic_DNA"/>
</dbReference>
<keyword evidence="4 5" id="KW-0472">Membrane</keyword>
<dbReference type="InterPro" id="IPR032808">
    <property type="entry name" value="DoxX"/>
</dbReference>
<organism evidence="6 7">
    <name type="scientific">Virgisporangium aliadipatigenens</name>
    <dbReference type="NCBI Taxonomy" id="741659"/>
    <lineage>
        <taxon>Bacteria</taxon>
        <taxon>Bacillati</taxon>
        <taxon>Actinomycetota</taxon>
        <taxon>Actinomycetes</taxon>
        <taxon>Micromonosporales</taxon>
        <taxon>Micromonosporaceae</taxon>
        <taxon>Virgisporangium</taxon>
    </lineage>
</organism>
<evidence type="ECO:0000256" key="3">
    <source>
        <dbReference type="ARBA" id="ARBA00022989"/>
    </source>
</evidence>
<protein>
    <recommendedName>
        <fullName evidence="8">DoxX family protein</fullName>
    </recommendedName>
</protein>
<comment type="subcellular location">
    <subcellularLocation>
        <location evidence="1">Membrane</location>
        <topology evidence="1">Multi-pass membrane protein</topology>
    </subcellularLocation>
</comment>
<dbReference type="Pfam" id="PF13564">
    <property type="entry name" value="DoxX_2"/>
    <property type="match status" value="1"/>
</dbReference>
<evidence type="ECO:0008006" key="8">
    <source>
        <dbReference type="Google" id="ProtNLM"/>
    </source>
</evidence>
<keyword evidence="2 5" id="KW-0812">Transmembrane</keyword>
<accession>A0A8J3YTR2</accession>
<keyword evidence="7" id="KW-1185">Reference proteome</keyword>
<evidence type="ECO:0000256" key="1">
    <source>
        <dbReference type="ARBA" id="ARBA00004141"/>
    </source>
</evidence>
<dbReference type="AlphaFoldDB" id="A0A8J3YTR2"/>
<feature type="transmembrane region" description="Helical" evidence="5">
    <location>
        <begin position="79"/>
        <end position="98"/>
    </location>
</feature>
<dbReference type="GO" id="GO:0016020">
    <property type="term" value="C:membrane"/>
    <property type="evidence" value="ECO:0007669"/>
    <property type="project" value="UniProtKB-SubCell"/>
</dbReference>
<gene>
    <name evidence="6" type="ORF">Val02_86100</name>
</gene>
<evidence type="ECO:0000256" key="5">
    <source>
        <dbReference type="SAM" id="Phobius"/>
    </source>
</evidence>
<proteinExistence type="predicted"/>
<feature type="transmembrane region" description="Helical" evidence="5">
    <location>
        <begin position="12"/>
        <end position="34"/>
    </location>
</feature>
<dbReference type="Proteomes" id="UP000619260">
    <property type="component" value="Unassembled WGS sequence"/>
</dbReference>
<evidence type="ECO:0000256" key="2">
    <source>
        <dbReference type="ARBA" id="ARBA00022692"/>
    </source>
</evidence>
<reference evidence="6" key="1">
    <citation type="submission" date="2021-01" db="EMBL/GenBank/DDBJ databases">
        <title>Whole genome shotgun sequence of Virgisporangium aliadipatigenens NBRC 105644.</title>
        <authorList>
            <person name="Komaki H."/>
            <person name="Tamura T."/>
        </authorList>
    </citation>
    <scope>NUCLEOTIDE SEQUENCE</scope>
    <source>
        <strain evidence="6">NBRC 105644</strain>
    </source>
</reference>
<evidence type="ECO:0000256" key="4">
    <source>
        <dbReference type="ARBA" id="ARBA00023136"/>
    </source>
</evidence>
<evidence type="ECO:0000313" key="6">
    <source>
        <dbReference type="EMBL" id="GIJ51724.1"/>
    </source>
</evidence>
<keyword evidence="3 5" id="KW-1133">Transmembrane helix</keyword>
<evidence type="ECO:0000313" key="7">
    <source>
        <dbReference type="Proteomes" id="UP000619260"/>
    </source>
</evidence>
<feature type="transmembrane region" description="Helical" evidence="5">
    <location>
        <begin position="54"/>
        <end position="72"/>
    </location>
</feature>
<feature type="transmembrane region" description="Helical" evidence="5">
    <location>
        <begin position="104"/>
        <end position="121"/>
    </location>
</feature>
<sequence>MSTDTRTRTSPVLNIGLWLLQVLLAAGFTMSGISKLVGIEKSVQIFEEIGIGQWFRYVVGALELAGAIGLLVPRLAGLAALGLVGVMSGAVITDAFILDDGDPTPALVLLVLAAIVAWGRRDRTRALLRGRSAE</sequence>
<name>A0A8J3YTR2_9ACTN</name>